<name>A0A923SE25_9BURK</name>
<dbReference type="SUPFAM" id="SSF57938">
    <property type="entry name" value="DnaJ/Hsp40 cysteine-rich domain"/>
    <property type="match status" value="1"/>
</dbReference>
<dbReference type="EMBL" id="JACORT010000013">
    <property type="protein sequence ID" value="MBC5785923.1"/>
    <property type="molecule type" value="Genomic_DNA"/>
</dbReference>
<reference evidence="1" key="1">
    <citation type="submission" date="2020-08" db="EMBL/GenBank/DDBJ databases">
        <title>Ramlibacter sp. USB13 16S ribosomal RNA gene genome sequencing and assembly.</title>
        <authorList>
            <person name="Kang M."/>
        </authorList>
    </citation>
    <scope>NUCLEOTIDE SEQUENCE</scope>
    <source>
        <strain evidence="1">USB13</strain>
    </source>
</reference>
<dbReference type="InterPro" id="IPR036410">
    <property type="entry name" value="HSP_DnaJ_Cys-rich_dom_sf"/>
</dbReference>
<organism evidence="1 2">
    <name type="scientific">Ramlibacter cellulosilyticus</name>
    <dbReference type="NCBI Taxonomy" id="2764187"/>
    <lineage>
        <taxon>Bacteria</taxon>
        <taxon>Pseudomonadati</taxon>
        <taxon>Pseudomonadota</taxon>
        <taxon>Betaproteobacteria</taxon>
        <taxon>Burkholderiales</taxon>
        <taxon>Comamonadaceae</taxon>
        <taxon>Ramlibacter</taxon>
    </lineage>
</organism>
<sequence length="66" mass="7088">MASSTEETTGVFNMQNLSGGKPCPDCDGVGQLRFDSENINEKFEVEKQTVITECARCHGTGHVPVG</sequence>
<evidence type="ECO:0000313" key="2">
    <source>
        <dbReference type="Proteomes" id="UP000608513"/>
    </source>
</evidence>
<evidence type="ECO:0000313" key="1">
    <source>
        <dbReference type="EMBL" id="MBC5785923.1"/>
    </source>
</evidence>
<proteinExistence type="predicted"/>
<protein>
    <submittedName>
        <fullName evidence="1">Uncharacterized protein</fullName>
    </submittedName>
</protein>
<dbReference type="RefSeq" id="WP_187078665.1">
    <property type="nucleotide sequence ID" value="NZ_JACORT010000013.1"/>
</dbReference>
<gene>
    <name evidence="1" type="ORF">H8N03_23495</name>
</gene>
<comment type="caution">
    <text evidence="1">The sequence shown here is derived from an EMBL/GenBank/DDBJ whole genome shotgun (WGS) entry which is preliminary data.</text>
</comment>
<dbReference type="Gene3D" id="6.20.20.10">
    <property type="match status" value="1"/>
</dbReference>
<dbReference type="AlphaFoldDB" id="A0A923SE25"/>
<accession>A0A923SE25</accession>
<dbReference type="Proteomes" id="UP000608513">
    <property type="component" value="Unassembled WGS sequence"/>
</dbReference>
<keyword evidence="2" id="KW-1185">Reference proteome</keyword>